<keyword evidence="3" id="KW-0813">Transport</keyword>
<gene>
    <name evidence="9" type="ORF">G3T36_08090</name>
</gene>
<dbReference type="RefSeq" id="WP_163289174.1">
    <property type="nucleotide sequence ID" value="NZ_JAAGWY010000002.1"/>
</dbReference>
<evidence type="ECO:0000256" key="7">
    <source>
        <dbReference type="ARBA" id="ARBA00023136"/>
    </source>
</evidence>
<evidence type="ECO:0000313" key="10">
    <source>
        <dbReference type="Proteomes" id="UP000474967"/>
    </source>
</evidence>
<dbReference type="Gene3D" id="1.20.58.340">
    <property type="entry name" value="Magnesium transport protein CorA, transmembrane region"/>
    <property type="match status" value="2"/>
</dbReference>
<dbReference type="SUPFAM" id="SSF144083">
    <property type="entry name" value="Magnesium transport protein CorA, transmembrane region"/>
    <property type="match status" value="1"/>
</dbReference>
<dbReference type="Gene3D" id="3.30.460.20">
    <property type="entry name" value="CorA soluble domain-like"/>
    <property type="match status" value="1"/>
</dbReference>
<evidence type="ECO:0000256" key="3">
    <source>
        <dbReference type="ARBA" id="ARBA00022448"/>
    </source>
</evidence>
<feature type="transmembrane region" description="Helical" evidence="8">
    <location>
        <begin position="267"/>
        <end position="285"/>
    </location>
</feature>
<keyword evidence="5 8" id="KW-0812">Transmembrane</keyword>
<evidence type="ECO:0000256" key="2">
    <source>
        <dbReference type="ARBA" id="ARBA00009765"/>
    </source>
</evidence>
<evidence type="ECO:0000256" key="4">
    <source>
        <dbReference type="ARBA" id="ARBA00022475"/>
    </source>
</evidence>
<evidence type="ECO:0000256" key="8">
    <source>
        <dbReference type="SAM" id="Phobius"/>
    </source>
</evidence>
<evidence type="ECO:0000313" key="9">
    <source>
        <dbReference type="EMBL" id="NEN05831.1"/>
    </source>
</evidence>
<evidence type="ECO:0000256" key="6">
    <source>
        <dbReference type="ARBA" id="ARBA00022989"/>
    </source>
</evidence>
<dbReference type="GO" id="GO:0015087">
    <property type="term" value="F:cobalt ion transmembrane transporter activity"/>
    <property type="evidence" value="ECO:0007669"/>
    <property type="project" value="TreeGrafter"/>
</dbReference>
<accession>A0A6L9XWL7</accession>
<reference evidence="9 10" key="1">
    <citation type="journal article" date="2014" name="J. Microbiol.">
        <title>Diaminobutyricibacter tongyongensis gen. nov., sp. nov. and Homoserinibacter gongjuensis gen. nov., sp. nov. belong to the family Microbacteriaceae.</title>
        <authorList>
            <person name="Kim S.J."/>
            <person name="Ahn J.H."/>
            <person name="Weon H.Y."/>
            <person name="Hamada M."/>
            <person name="Suzuki K."/>
            <person name="Kwon S.W."/>
        </authorList>
    </citation>
    <scope>NUCLEOTIDE SEQUENCE [LARGE SCALE GENOMIC DNA]</scope>
    <source>
        <strain evidence="9 10">NBRC 108724</strain>
    </source>
</reference>
<dbReference type="GO" id="GO:0050897">
    <property type="term" value="F:cobalt ion binding"/>
    <property type="evidence" value="ECO:0007669"/>
    <property type="project" value="TreeGrafter"/>
</dbReference>
<protein>
    <recommendedName>
        <fullName evidence="11">Magnesium transporter CorA family protein</fullName>
    </recommendedName>
</protein>
<organism evidence="9 10">
    <name type="scientific">Leifsonia tongyongensis</name>
    <dbReference type="NCBI Taxonomy" id="1268043"/>
    <lineage>
        <taxon>Bacteria</taxon>
        <taxon>Bacillati</taxon>
        <taxon>Actinomycetota</taxon>
        <taxon>Actinomycetes</taxon>
        <taxon>Micrococcales</taxon>
        <taxon>Microbacteriaceae</taxon>
        <taxon>Leifsonia</taxon>
    </lineage>
</organism>
<name>A0A6L9XWL7_9MICO</name>
<dbReference type="Pfam" id="PF01544">
    <property type="entry name" value="CorA"/>
    <property type="match status" value="1"/>
</dbReference>
<keyword evidence="6 8" id="KW-1133">Transmembrane helix</keyword>
<evidence type="ECO:0000256" key="5">
    <source>
        <dbReference type="ARBA" id="ARBA00022692"/>
    </source>
</evidence>
<comment type="caution">
    <text evidence="9">The sequence shown here is derived from an EMBL/GenBank/DDBJ whole genome shotgun (WGS) entry which is preliminary data.</text>
</comment>
<dbReference type="PANTHER" id="PTHR46494:SF1">
    <property type="entry name" value="CORA FAMILY METAL ION TRANSPORTER (EUROFUNG)"/>
    <property type="match status" value="1"/>
</dbReference>
<sequence length="324" mass="35214">MKRTTCGFDANGVRISGGTEEIAVACTNGGFAWVDVSDADAAGMIELGNELGLHPLSVEDATASRLKPKVQWFEQHLFIVMWEIGNAFSPDEPRITETFIFARPGLLVTVQRGTGRQERVDLSSVLDNAPTGLRGGVMSGVHAIVANIIDGYIVAASLNESELEELEEQVFDETIRDDPQRIYRLRKRIGKVTRAVSTLSIAFSNNKGRLDELTGGNRDLEPYVQDLIDDLAGVSQLGADQESALESVIATHENAIASEQGVDSRKISAIAAMLAIPAVISGLYGMNFQNLPGTNLAYGWVGITVVIILIEAWAYIRLRNRGWL</sequence>
<dbReference type="Proteomes" id="UP000474967">
    <property type="component" value="Unassembled WGS sequence"/>
</dbReference>
<dbReference type="GO" id="GO:0005886">
    <property type="term" value="C:plasma membrane"/>
    <property type="evidence" value="ECO:0007669"/>
    <property type="project" value="UniProtKB-SubCell"/>
</dbReference>
<dbReference type="EMBL" id="JAAGWY010000002">
    <property type="protein sequence ID" value="NEN05831.1"/>
    <property type="molecule type" value="Genomic_DNA"/>
</dbReference>
<comment type="similarity">
    <text evidence="2">Belongs to the CorA metal ion transporter (MIT) (TC 1.A.35) family.</text>
</comment>
<dbReference type="GO" id="GO:0000287">
    <property type="term" value="F:magnesium ion binding"/>
    <property type="evidence" value="ECO:0007669"/>
    <property type="project" value="TreeGrafter"/>
</dbReference>
<dbReference type="PANTHER" id="PTHR46494">
    <property type="entry name" value="CORA FAMILY METAL ION TRANSPORTER (EUROFUNG)"/>
    <property type="match status" value="1"/>
</dbReference>
<dbReference type="AlphaFoldDB" id="A0A6L9XWL7"/>
<keyword evidence="10" id="KW-1185">Reference proteome</keyword>
<comment type="subcellular location">
    <subcellularLocation>
        <location evidence="1">Cell membrane</location>
        <topology evidence="1">Multi-pass membrane protein</topology>
    </subcellularLocation>
</comment>
<dbReference type="SUPFAM" id="SSF143865">
    <property type="entry name" value="CorA soluble domain-like"/>
    <property type="match status" value="1"/>
</dbReference>
<dbReference type="GO" id="GO:0015095">
    <property type="term" value="F:magnesium ion transmembrane transporter activity"/>
    <property type="evidence" value="ECO:0007669"/>
    <property type="project" value="TreeGrafter"/>
</dbReference>
<keyword evidence="7 8" id="KW-0472">Membrane</keyword>
<dbReference type="InterPro" id="IPR002523">
    <property type="entry name" value="MgTranspt_CorA/ZnTranspt_ZntB"/>
</dbReference>
<dbReference type="InterPro" id="IPR045863">
    <property type="entry name" value="CorA_TM1_TM2"/>
</dbReference>
<evidence type="ECO:0008006" key="11">
    <source>
        <dbReference type="Google" id="ProtNLM"/>
    </source>
</evidence>
<keyword evidence="4" id="KW-1003">Cell membrane</keyword>
<dbReference type="InterPro" id="IPR045861">
    <property type="entry name" value="CorA_cytoplasmic_dom"/>
</dbReference>
<feature type="transmembrane region" description="Helical" evidence="8">
    <location>
        <begin position="297"/>
        <end position="316"/>
    </location>
</feature>
<proteinExistence type="inferred from homology"/>
<evidence type="ECO:0000256" key="1">
    <source>
        <dbReference type="ARBA" id="ARBA00004651"/>
    </source>
</evidence>